<dbReference type="Proteomes" id="UP001187415">
    <property type="component" value="Unassembled WGS sequence"/>
</dbReference>
<name>A0AA88LPW2_CHASR</name>
<keyword evidence="3" id="KW-1185">Reference proteome</keyword>
<dbReference type="EMBL" id="JAUPFM010000020">
    <property type="protein sequence ID" value="KAK2818844.1"/>
    <property type="molecule type" value="Genomic_DNA"/>
</dbReference>
<feature type="coiled-coil region" evidence="1">
    <location>
        <begin position="100"/>
        <end position="162"/>
    </location>
</feature>
<proteinExistence type="predicted"/>
<gene>
    <name evidence="2" type="ORF">Q5P01_024405</name>
</gene>
<protein>
    <submittedName>
        <fullName evidence="2">Uncharacterized protein</fullName>
    </submittedName>
</protein>
<accession>A0AA88LPW2</accession>
<comment type="caution">
    <text evidence="2">The sequence shown here is derived from an EMBL/GenBank/DDBJ whole genome shotgun (WGS) entry which is preliminary data.</text>
</comment>
<evidence type="ECO:0000313" key="2">
    <source>
        <dbReference type="EMBL" id="KAK2818844.1"/>
    </source>
</evidence>
<dbReference type="AlphaFoldDB" id="A0AA88LPW2"/>
<sequence>MRPGLNHFRGSMESLVSRDWDTMSDRVGFGDSPSRVFNSPYSTAGSIDFNQMYRMSEYKAPGILSPANSERRAEANNTVNTTHYTLRSATLGTPNKKDYIEELTKQLDGVQKRNQFLEAESVEMEKERNQIRFEMRSLLVNNEGLLRTNTQLNNEMKRMRSR</sequence>
<organism evidence="2 3">
    <name type="scientific">Channa striata</name>
    <name type="common">Snakehead murrel</name>
    <name type="synonym">Ophicephalus striatus</name>
    <dbReference type="NCBI Taxonomy" id="64152"/>
    <lineage>
        <taxon>Eukaryota</taxon>
        <taxon>Metazoa</taxon>
        <taxon>Chordata</taxon>
        <taxon>Craniata</taxon>
        <taxon>Vertebrata</taxon>
        <taxon>Euteleostomi</taxon>
        <taxon>Actinopterygii</taxon>
        <taxon>Neopterygii</taxon>
        <taxon>Teleostei</taxon>
        <taxon>Neoteleostei</taxon>
        <taxon>Acanthomorphata</taxon>
        <taxon>Anabantaria</taxon>
        <taxon>Anabantiformes</taxon>
        <taxon>Channoidei</taxon>
        <taxon>Channidae</taxon>
        <taxon>Channa</taxon>
    </lineage>
</organism>
<reference evidence="2" key="1">
    <citation type="submission" date="2023-07" db="EMBL/GenBank/DDBJ databases">
        <title>Chromosome-level Genome Assembly of Striped Snakehead (Channa striata).</title>
        <authorList>
            <person name="Liu H."/>
        </authorList>
    </citation>
    <scope>NUCLEOTIDE SEQUENCE</scope>
    <source>
        <strain evidence="2">Gz</strain>
        <tissue evidence="2">Muscle</tissue>
    </source>
</reference>
<keyword evidence="1" id="KW-0175">Coiled coil</keyword>
<evidence type="ECO:0000256" key="1">
    <source>
        <dbReference type="SAM" id="Coils"/>
    </source>
</evidence>
<evidence type="ECO:0000313" key="3">
    <source>
        <dbReference type="Proteomes" id="UP001187415"/>
    </source>
</evidence>